<feature type="signal peptide" evidence="1">
    <location>
        <begin position="1"/>
        <end position="21"/>
    </location>
</feature>
<evidence type="ECO:0000256" key="1">
    <source>
        <dbReference type="SAM" id="SignalP"/>
    </source>
</evidence>
<reference evidence="3 4" key="1">
    <citation type="submission" date="2020-01" db="EMBL/GenBank/DDBJ databases">
        <title>Sulfitobacter sediminilitoris sp. nov., isolated from a tidal flat.</title>
        <authorList>
            <person name="Park S."/>
            <person name="Yoon J.-H."/>
        </authorList>
    </citation>
    <scope>NUCLEOTIDE SEQUENCE [LARGE SCALE GENOMIC DNA]</scope>
    <source>
        <strain evidence="3 4">JBTF-M27</strain>
    </source>
</reference>
<keyword evidence="1" id="KW-0732">Signal</keyword>
<name>A0A6P0C8P1_9RHOB</name>
<evidence type="ECO:0000313" key="4">
    <source>
        <dbReference type="Proteomes" id="UP000468591"/>
    </source>
</evidence>
<comment type="caution">
    <text evidence="3">The sequence shown here is derived from an EMBL/GenBank/DDBJ whole genome shotgun (WGS) entry which is preliminary data.</text>
</comment>
<organism evidence="3 4">
    <name type="scientific">Sulfitobacter sediminilitoris</name>
    <dbReference type="NCBI Taxonomy" id="2698830"/>
    <lineage>
        <taxon>Bacteria</taxon>
        <taxon>Pseudomonadati</taxon>
        <taxon>Pseudomonadota</taxon>
        <taxon>Alphaproteobacteria</taxon>
        <taxon>Rhodobacterales</taxon>
        <taxon>Roseobacteraceae</taxon>
        <taxon>Sulfitobacter</taxon>
    </lineage>
</organism>
<dbReference type="EMBL" id="JAABNT010000004">
    <property type="protein sequence ID" value="NEK22569.1"/>
    <property type="molecule type" value="Genomic_DNA"/>
</dbReference>
<dbReference type="Pfam" id="PF11412">
    <property type="entry name" value="DsbD_N"/>
    <property type="match status" value="1"/>
</dbReference>
<feature type="domain" description="Thiol:disulfide interchange protein DsbD N-terminal" evidence="2">
    <location>
        <begin position="40"/>
        <end position="146"/>
    </location>
</feature>
<dbReference type="InterPro" id="IPR028250">
    <property type="entry name" value="DsbDN"/>
</dbReference>
<evidence type="ECO:0000259" key="2">
    <source>
        <dbReference type="Pfam" id="PF11412"/>
    </source>
</evidence>
<keyword evidence="4" id="KW-1185">Reference proteome</keyword>
<dbReference type="RefSeq" id="WP_164353480.1">
    <property type="nucleotide sequence ID" value="NZ_JAABNT010000004.1"/>
</dbReference>
<evidence type="ECO:0000313" key="3">
    <source>
        <dbReference type="EMBL" id="NEK22569.1"/>
    </source>
</evidence>
<proteinExistence type="predicted"/>
<accession>A0A6P0C8P1</accession>
<dbReference type="AlphaFoldDB" id="A0A6P0C8P1"/>
<dbReference type="Proteomes" id="UP000468591">
    <property type="component" value="Unassembled WGS sequence"/>
</dbReference>
<protein>
    <recommendedName>
        <fullName evidence="2">Thiol:disulfide interchange protein DsbD N-terminal domain-containing protein</fullName>
    </recommendedName>
</protein>
<feature type="chain" id="PRO_5027056579" description="Thiol:disulfide interchange protein DsbD N-terminal domain-containing protein" evidence="1">
    <location>
        <begin position="22"/>
        <end position="269"/>
    </location>
</feature>
<gene>
    <name evidence="3" type="ORF">GV827_09150</name>
</gene>
<sequence length="269" mass="28169">MITRFLTALALGCATALPLAAGDRFETPVKGEILTGWQQPDGTRIAALRLTLAPGWKTYWRTPGDAGIPPYFDWSGSDNLRGVGITWPAPEVFLTAGMRTIGYSGDLILPITLAPSRAGLPMTITANLDIGVCSDICVPHQMTLTAVIDDTNTKPTPAIAAALAAQPYTAKEAGVTSATCALSVTADGMSIRATLALPSTGGDEVVIIEPGQPGLWMSETRTKRSGKTLTAQGEMMASGNGPVALDRSEIRITVLGRKHAVDIKGCPPE</sequence>